<dbReference type="CDD" id="cd06472">
    <property type="entry name" value="ACD_ScHsp26_like"/>
    <property type="match status" value="1"/>
</dbReference>
<protein>
    <recommendedName>
        <fullName evidence="6">SHSP domain-containing protein</fullName>
    </recommendedName>
</protein>
<keyword evidence="1" id="KW-0346">Stress response</keyword>
<evidence type="ECO:0000256" key="4">
    <source>
        <dbReference type="SAM" id="MobiDB-lite"/>
    </source>
</evidence>
<keyword evidence="5" id="KW-0812">Transmembrane</keyword>
<proteinExistence type="inferred from homology"/>
<comment type="similarity">
    <text evidence="2 3">Belongs to the small heat shock protein (HSP20) family.</text>
</comment>
<evidence type="ECO:0000256" key="5">
    <source>
        <dbReference type="SAM" id="Phobius"/>
    </source>
</evidence>
<dbReference type="InterPro" id="IPR002068">
    <property type="entry name" value="A-crystallin/Hsp20_dom"/>
</dbReference>
<organism evidence="7 8">
    <name type="scientific">Riccia sorocarpa</name>
    <dbReference type="NCBI Taxonomy" id="122646"/>
    <lineage>
        <taxon>Eukaryota</taxon>
        <taxon>Viridiplantae</taxon>
        <taxon>Streptophyta</taxon>
        <taxon>Embryophyta</taxon>
        <taxon>Marchantiophyta</taxon>
        <taxon>Marchantiopsida</taxon>
        <taxon>Marchantiidae</taxon>
        <taxon>Marchantiales</taxon>
        <taxon>Ricciaceae</taxon>
        <taxon>Riccia</taxon>
    </lineage>
</organism>
<keyword evidence="8" id="KW-1185">Reference proteome</keyword>
<evidence type="ECO:0000313" key="7">
    <source>
        <dbReference type="EMBL" id="KAL3679748.1"/>
    </source>
</evidence>
<reference evidence="7 8" key="1">
    <citation type="submission" date="2024-09" db="EMBL/GenBank/DDBJ databases">
        <title>Chromosome-scale assembly of Riccia sorocarpa.</title>
        <authorList>
            <person name="Paukszto L."/>
        </authorList>
    </citation>
    <scope>NUCLEOTIDE SEQUENCE [LARGE SCALE GENOMIC DNA]</scope>
    <source>
        <strain evidence="7">LP-2024</strain>
        <tissue evidence="7">Aerial parts of the thallus</tissue>
    </source>
</reference>
<dbReference type="Gene3D" id="2.60.40.790">
    <property type="match status" value="1"/>
</dbReference>
<dbReference type="SUPFAM" id="SSF49764">
    <property type="entry name" value="HSP20-like chaperones"/>
    <property type="match status" value="1"/>
</dbReference>
<feature type="region of interest" description="Disordered" evidence="4">
    <location>
        <begin position="1"/>
        <end position="51"/>
    </location>
</feature>
<sequence>MRETTELQPVPGGGWGNAGRPRSSSDFTARSEGGMGRGMGRKRSSWHRGDGGRGNLGMVRFGKVEQVRDPGISLELIGAATEDDWSLIDDFDLEVYPKDEIYDPKPTEELLETNPRPAPILLALLIVIWLCLPFVASVIFLVVIIGIVATTEGPYERLSLRSSFSGLATFGESMGLNALYPYVGRNSGLWDVGIVTKLWNQLLNSSPALQSIQQDGRAVAATQVDWVETADAHVFTADMPGLRKEDVRVELEGDSILQISGHRSRDSEARPETLHRLERSQGRFLRRFPLPPNTRIEDVQAKVENGVLTVTVPKKEKYPLVVKRMVAIS</sequence>
<dbReference type="PROSITE" id="PS01031">
    <property type="entry name" value="SHSP"/>
    <property type="match status" value="1"/>
</dbReference>
<dbReference type="PANTHER" id="PTHR11527">
    <property type="entry name" value="HEAT-SHOCK PROTEIN 20 FAMILY MEMBER"/>
    <property type="match status" value="1"/>
</dbReference>
<evidence type="ECO:0000256" key="2">
    <source>
        <dbReference type="PROSITE-ProRule" id="PRU00285"/>
    </source>
</evidence>
<dbReference type="EMBL" id="JBJQOH010000007">
    <property type="protein sequence ID" value="KAL3679748.1"/>
    <property type="molecule type" value="Genomic_DNA"/>
</dbReference>
<dbReference type="InterPro" id="IPR031107">
    <property type="entry name" value="Small_HSP"/>
</dbReference>
<dbReference type="Pfam" id="PF00011">
    <property type="entry name" value="HSP20"/>
    <property type="match status" value="1"/>
</dbReference>
<dbReference type="InterPro" id="IPR008978">
    <property type="entry name" value="HSP20-like_chaperone"/>
</dbReference>
<keyword evidence="5" id="KW-0472">Membrane</keyword>
<comment type="caution">
    <text evidence="7">The sequence shown here is derived from an EMBL/GenBank/DDBJ whole genome shotgun (WGS) entry which is preliminary data.</text>
</comment>
<gene>
    <name evidence="7" type="ORF">R1sor_022704</name>
</gene>
<feature type="transmembrane region" description="Helical" evidence="5">
    <location>
        <begin position="120"/>
        <end position="149"/>
    </location>
</feature>
<evidence type="ECO:0000256" key="3">
    <source>
        <dbReference type="RuleBase" id="RU003616"/>
    </source>
</evidence>
<evidence type="ECO:0000256" key="1">
    <source>
        <dbReference type="ARBA" id="ARBA00023016"/>
    </source>
</evidence>
<feature type="domain" description="SHSP" evidence="6">
    <location>
        <begin position="215"/>
        <end position="329"/>
    </location>
</feature>
<evidence type="ECO:0000313" key="8">
    <source>
        <dbReference type="Proteomes" id="UP001633002"/>
    </source>
</evidence>
<dbReference type="Proteomes" id="UP001633002">
    <property type="component" value="Unassembled WGS sequence"/>
</dbReference>
<dbReference type="AlphaFoldDB" id="A0ABD3GLC3"/>
<accession>A0ABD3GLC3</accession>
<evidence type="ECO:0000259" key="6">
    <source>
        <dbReference type="PROSITE" id="PS01031"/>
    </source>
</evidence>
<keyword evidence="5" id="KW-1133">Transmembrane helix</keyword>
<name>A0ABD3GLC3_9MARC</name>